<feature type="transmembrane region" description="Helical" evidence="10">
    <location>
        <begin position="202"/>
        <end position="223"/>
    </location>
</feature>
<dbReference type="GO" id="GO:0004930">
    <property type="term" value="F:G protein-coupled receptor activity"/>
    <property type="evidence" value="ECO:0007669"/>
    <property type="project" value="UniProtKB-KW"/>
</dbReference>
<accession>A0A3M6U895</accession>
<dbReference type="AlphaFoldDB" id="A0A3M6U895"/>
<evidence type="ECO:0000256" key="1">
    <source>
        <dbReference type="ARBA" id="ARBA00004651"/>
    </source>
</evidence>
<dbReference type="Proteomes" id="UP000275408">
    <property type="component" value="Unassembled WGS sequence"/>
</dbReference>
<organism evidence="12 13">
    <name type="scientific">Pocillopora damicornis</name>
    <name type="common">Cauliflower coral</name>
    <name type="synonym">Millepora damicornis</name>
    <dbReference type="NCBI Taxonomy" id="46731"/>
    <lineage>
        <taxon>Eukaryota</taxon>
        <taxon>Metazoa</taxon>
        <taxon>Cnidaria</taxon>
        <taxon>Anthozoa</taxon>
        <taxon>Hexacorallia</taxon>
        <taxon>Scleractinia</taxon>
        <taxon>Astrocoeniina</taxon>
        <taxon>Pocilloporidae</taxon>
        <taxon>Pocillopora</taxon>
    </lineage>
</organism>
<dbReference type="InterPro" id="IPR017452">
    <property type="entry name" value="GPCR_Rhodpsn_7TM"/>
</dbReference>
<evidence type="ECO:0000313" key="13">
    <source>
        <dbReference type="Proteomes" id="UP000275408"/>
    </source>
</evidence>
<evidence type="ECO:0000256" key="8">
    <source>
        <dbReference type="ARBA" id="ARBA00023180"/>
    </source>
</evidence>
<evidence type="ECO:0000256" key="5">
    <source>
        <dbReference type="ARBA" id="ARBA00023040"/>
    </source>
</evidence>
<evidence type="ECO:0000256" key="2">
    <source>
        <dbReference type="ARBA" id="ARBA00022475"/>
    </source>
</evidence>
<feature type="transmembrane region" description="Helical" evidence="10">
    <location>
        <begin position="169"/>
        <end position="190"/>
    </location>
</feature>
<feature type="transmembrane region" description="Helical" evidence="10">
    <location>
        <begin position="83"/>
        <end position="112"/>
    </location>
</feature>
<dbReference type="GO" id="GO:0005886">
    <property type="term" value="C:plasma membrane"/>
    <property type="evidence" value="ECO:0007669"/>
    <property type="project" value="UniProtKB-SubCell"/>
</dbReference>
<dbReference type="Gene3D" id="1.20.1070.10">
    <property type="entry name" value="Rhodopsin 7-helix transmembrane proteins"/>
    <property type="match status" value="1"/>
</dbReference>
<keyword evidence="3 10" id="KW-0812">Transmembrane</keyword>
<keyword evidence="2" id="KW-1003">Cell membrane</keyword>
<feature type="domain" description="G-protein coupled receptors family 1 profile" evidence="11">
    <location>
        <begin position="61"/>
        <end position="315"/>
    </location>
</feature>
<proteinExistence type="predicted"/>
<keyword evidence="4 10" id="KW-1133">Transmembrane helix</keyword>
<dbReference type="SUPFAM" id="SSF81321">
    <property type="entry name" value="Family A G protein-coupled receptor-like"/>
    <property type="match status" value="1"/>
</dbReference>
<sequence length="366" mass="41455">MDAKTATNCSIAANFTGNLSLRPAVQSVPLGPEVSPFDEFFKFAFGSAIYIIIASFVTVLANGLLLVVFFFDPLKTFRTATTYFLIGLAFVDILTAASQEPMYATCFIMMYLGHPDTLATCTPLLSVGQVIAVAAMNASFLIVLAFTITQYIVLASPLKYGRRVTKSRVVICVLAIYAYSILFSHFPVMSLTEEIVQKIDNIFHSITLVYVTIIFYILLYVVFRKKMAASKSLQEHKTTQDRVRDNKQTGVERKFIIINFLLIAILFLTSQPSAVLWIYRLYSNEDPNTPRVLIVNLMLADNLLYLKFLLDPFVYAWRIPRYRRALKYVMRCGREEPEETFSDRVMAKVSKSRETVVALDFKCIKG</sequence>
<keyword evidence="7" id="KW-0675">Receptor</keyword>
<feature type="transmembrane region" description="Helical" evidence="10">
    <location>
        <begin position="256"/>
        <end position="279"/>
    </location>
</feature>
<evidence type="ECO:0000259" key="11">
    <source>
        <dbReference type="PROSITE" id="PS50262"/>
    </source>
</evidence>
<keyword evidence="8" id="KW-0325">Glycoprotein</keyword>
<keyword evidence="6 10" id="KW-0472">Membrane</keyword>
<dbReference type="PANTHER" id="PTHR24246:SF27">
    <property type="entry name" value="ADENOSINE RECEPTOR, ISOFORM A"/>
    <property type="match status" value="1"/>
</dbReference>
<name>A0A3M6U895_POCDA</name>
<gene>
    <name evidence="12" type="ORF">pdam_00024629</name>
</gene>
<reference evidence="12 13" key="1">
    <citation type="journal article" date="2018" name="Sci. Rep.">
        <title>Comparative analysis of the Pocillopora damicornis genome highlights role of immune system in coral evolution.</title>
        <authorList>
            <person name="Cunning R."/>
            <person name="Bay R.A."/>
            <person name="Gillette P."/>
            <person name="Baker A.C."/>
            <person name="Traylor-Knowles N."/>
        </authorList>
    </citation>
    <scope>NUCLEOTIDE SEQUENCE [LARGE SCALE GENOMIC DNA]</scope>
    <source>
        <strain evidence="12">RSMAS</strain>
        <tissue evidence="12">Whole animal</tissue>
    </source>
</reference>
<evidence type="ECO:0000256" key="4">
    <source>
        <dbReference type="ARBA" id="ARBA00022989"/>
    </source>
</evidence>
<dbReference type="PANTHER" id="PTHR24246">
    <property type="entry name" value="OLFACTORY RECEPTOR AND ADENOSINE RECEPTOR"/>
    <property type="match status" value="1"/>
</dbReference>
<dbReference type="PROSITE" id="PS50262">
    <property type="entry name" value="G_PROTEIN_RECEP_F1_2"/>
    <property type="match status" value="1"/>
</dbReference>
<dbReference type="CDD" id="cd00637">
    <property type="entry name" value="7tm_classA_rhodopsin-like"/>
    <property type="match status" value="1"/>
</dbReference>
<feature type="transmembrane region" description="Helical" evidence="10">
    <location>
        <begin position="124"/>
        <end position="148"/>
    </location>
</feature>
<dbReference type="Pfam" id="PF00001">
    <property type="entry name" value="7tm_1"/>
    <property type="match status" value="1"/>
</dbReference>
<keyword evidence="13" id="KW-1185">Reference proteome</keyword>
<evidence type="ECO:0000256" key="10">
    <source>
        <dbReference type="SAM" id="Phobius"/>
    </source>
</evidence>
<evidence type="ECO:0000256" key="6">
    <source>
        <dbReference type="ARBA" id="ARBA00023136"/>
    </source>
</evidence>
<feature type="transmembrane region" description="Helical" evidence="10">
    <location>
        <begin position="291"/>
        <end position="317"/>
    </location>
</feature>
<protein>
    <recommendedName>
        <fullName evidence="11">G-protein coupled receptors family 1 profile domain-containing protein</fullName>
    </recommendedName>
</protein>
<dbReference type="PRINTS" id="PR00237">
    <property type="entry name" value="GPCRRHODOPSN"/>
</dbReference>
<evidence type="ECO:0000256" key="7">
    <source>
        <dbReference type="ARBA" id="ARBA00023170"/>
    </source>
</evidence>
<dbReference type="EMBL" id="RCHS01002036">
    <property type="protein sequence ID" value="RMX49857.1"/>
    <property type="molecule type" value="Genomic_DNA"/>
</dbReference>
<comment type="subcellular location">
    <subcellularLocation>
        <location evidence="1">Cell membrane</location>
        <topology evidence="1">Multi-pass membrane protein</topology>
    </subcellularLocation>
</comment>
<evidence type="ECO:0000256" key="3">
    <source>
        <dbReference type="ARBA" id="ARBA00022692"/>
    </source>
</evidence>
<dbReference type="SMART" id="SM01381">
    <property type="entry name" value="7TM_GPCR_Srsx"/>
    <property type="match status" value="1"/>
</dbReference>
<keyword evidence="9" id="KW-0807">Transducer</keyword>
<evidence type="ECO:0000256" key="9">
    <source>
        <dbReference type="ARBA" id="ARBA00023224"/>
    </source>
</evidence>
<comment type="caution">
    <text evidence="12">The sequence shown here is derived from an EMBL/GenBank/DDBJ whole genome shotgun (WGS) entry which is preliminary data.</text>
</comment>
<evidence type="ECO:0000313" key="12">
    <source>
        <dbReference type="EMBL" id="RMX49857.1"/>
    </source>
</evidence>
<feature type="transmembrane region" description="Helical" evidence="10">
    <location>
        <begin position="48"/>
        <end position="71"/>
    </location>
</feature>
<keyword evidence="5" id="KW-0297">G-protein coupled receptor</keyword>
<dbReference type="InterPro" id="IPR000276">
    <property type="entry name" value="GPCR_Rhodpsn"/>
</dbReference>
<dbReference type="OrthoDB" id="5983616at2759"/>